<feature type="compositionally biased region" description="Basic and acidic residues" evidence="1">
    <location>
        <begin position="96"/>
        <end position="123"/>
    </location>
</feature>
<evidence type="ECO:0000313" key="3">
    <source>
        <dbReference type="EMBL" id="PII36809.1"/>
    </source>
</evidence>
<dbReference type="Gene3D" id="1.10.150.320">
    <property type="entry name" value="Photosystem II 12 kDa extrinsic protein"/>
    <property type="match status" value="1"/>
</dbReference>
<keyword evidence="2" id="KW-0732">Signal</keyword>
<comment type="caution">
    <text evidence="3">The sequence shown here is derived from an EMBL/GenBank/DDBJ whole genome shotgun (WGS) entry which is preliminary data.</text>
</comment>
<feature type="signal peptide" evidence="2">
    <location>
        <begin position="1"/>
        <end position="20"/>
    </location>
</feature>
<name>A0A2G7TA89_9FLAO</name>
<evidence type="ECO:0000256" key="1">
    <source>
        <dbReference type="SAM" id="MobiDB-lite"/>
    </source>
</evidence>
<dbReference type="Pfam" id="PF12836">
    <property type="entry name" value="HHH_3"/>
    <property type="match status" value="1"/>
</dbReference>
<evidence type="ECO:0008006" key="4">
    <source>
        <dbReference type="Google" id="ProtNLM"/>
    </source>
</evidence>
<organism evidence="3">
    <name type="scientific">Chryseobacterium sp. B5</name>
    <dbReference type="NCBI Taxonomy" id="2050562"/>
    <lineage>
        <taxon>Bacteria</taxon>
        <taxon>Pseudomonadati</taxon>
        <taxon>Bacteroidota</taxon>
        <taxon>Flavobacteriia</taxon>
        <taxon>Flavobacteriales</taxon>
        <taxon>Weeksellaceae</taxon>
        <taxon>Chryseobacterium group</taxon>
        <taxon>Chryseobacterium</taxon>
    </lineage>
</organism>
<accession>A0A2G7TA89</accession>
<dbReference type="SUPFAM" id="SSF47781">
    <property type="entry name" value="RuvA domain 2-like"/>
    <property type="match status" value="1"/>
</dbReference>
<dbReference type="InterPro" id="IPR010994">
    <property type="entry name" value="RuvA_2-like"/>
</dbReference>
<feature type="chain" id="PRO_5013573622" description="Competence protein ComEA" evidence="2">
    <location>
        <begin position="21"/>
        <end position="136"/>
    </location>
</feature>
<reference evidence="3" key="1">
    <citation type="submission" date="2017-10" db="EMBL/GenBank/DDBJ databases">
        <title>Chryseobacterium sp. B5 is a hydrocarbonoclastic and plant growth promoting bacterium.</title>
        <authorList>
            <person name="Thijs S."/>
            <person name="Gkorezis P."/>
            <person name="Van Hamme J."/>
        </authorList>
    </citation>
    <scope>NUCLEOTIDE SEQUENCE</scope>
    <source>
        <strain evidence="3">B5</strain>
    </source>
</reference>
<feature type="compositionally biased region" description="Low complexity" evidence="1">
    <location>
        <begin position="124"/>
        <end position="136"/>
    </location>
</feature>
<protein>
    <recommendedName>
        <fullName evidence="4">Competence protein ComEA</fullName>
    </recommendedName>
</protein>
<dbReference type="EMBL" id="PEKC01000011">
    <property type="protein sequence ID" value="PII36809.1"/>
    <property type="molecule type" value="Genomic_DNA"/>
</dbReference>
<sequence>MFRKLMAGFIALLWSVMALAAVEVNKANEAELTSIKGIGPAMSARILEERKSSAFKDWPDFIARVKGVGEPTAAKFSGDGLTVNGTSYKGQGAKPAAKDTAAKDAKDTKDTAAKGAKPTKDQAAKPATPAKAGAAS</sequence>
<proteinExistence type="predicted"/>
<feature type="region of interest" description="Disordered" evidence="1">
    <location>
        <begin position="75"/>
        <end position="136"/>
    </location>
</feature>
<dbReference type="AlphaFoldDB" id="A0A2G7TA89"/>
<gene>
    <name evidence="3" type="ORF">CTI11_05055</name>
</gene>
<evidence type="ECO:0000256" key="2">
    <source>
        <dbReference type="SAM" id="SignalP"/>
    </source>
</evidence>